<dbReference type="GO" id="GO:0005829">
    <property type="term" value="C:cytosol"/>
    <property type="evidence" value="ECO:0007669"/>
    <property type="project" value="TreeGrafter"/>
</dbReference>
<dbReference type="PANTHER" id="PTHR23118:SF42">
    <property type="entry name" value="ATP-CITRATE SYNTHASE"/>
    <property type="match status" value="1"/>
</dbReference>
<dbReference type="GO" id="GO:0003878">
    <property type="term" value="F:ATP citrate synthase activity"/>
    <property type="evidence" value="ECO:0007669"/>
    <property type="project" value="TreeGrafter"/>
</dbReference>
<reference evidence="2 3" key="1">
    <citation type="submission" date="2019-02" db="EMBL/GenBank/DDBJ databases">
        <title>Genome sequencing of the rare red list fungi Phlebia centrifuga.</title>
        <authorList>
            <person name="Buettner E."/>
            <person name="Kellner H."/>
        </authorList>
    </citation>
    <scope>NUCLEOTIDE SEQUENCE [LARGE SCALE GENOMIC DNA]</scope>
    <source>
        <strain evidence="2 3">DSM 108282</strain>
    </source>
</reference>
<evidence type="ECO:0000313" key="2">
    <source>
        <dbReference type="EMBL" id="THG95705.1"/>
    </source>
</evidence>
<evidence type="ECO:0000313" key="3">
    <source>
        <dbReference type="Proteomes" id="UP000309038"/>
    </source>
</evidence>
<dbReference type="Gene3D" id="3.40.50.261">
    <property type="entry name" value="Succinyl-CoA synthetase domains"/>
    <property type="match status" value="3"/>
</dbReference>
<dbReference type="GO" id="GO:0006085">
    <property type="term" value="P:acetyl-CoA biosynthetic process"/>
    <property type="evidence" value="ECO:0007669"/>
    <property type="project" value="TreeGrafter"/>
</dbReference>
<name>A0A4S4KCF3_9APHY</name>
<sequence length="371" mass="40468">MNLVIKGRRASLNADGSTDASLKLTVLNSEDRTSNMVAGGGYSVVYSEAITAHGLSTSWQTTASTLVYPPMARPTIRFSSSVVIWPASAPFKGVIRVLKEYKGPLIAHKIRIGPNYQEDLKAMHFLGEPLGVEVKAYDPYTLSPLLCPSLSISRRLPRTPHTLSLLLLQDPPRLLRAQHIQSLTLDLCNEMENAFKLVHFDTDAQTARPTYRPSGITTRSFAYGLQPPAIQSMLYFDHSCGRDSVATMIYPFGPEVLLGMMDDSIIAPKLCHAGAVGYVSKSGSRSYELNGPGVLPFVTSGTHEGIAIGGDRYPGSTFIDHLLPHENDPECKMLVLLGEAVPILNMDGCIVICFVDLLRNGGAFKVDEYIK</sequence>
<evidence type="ECO:0000259" key="1">
    <source>
        <dbReference type="Pfam" id="PF16114"/>
    </source>
</evidence>
<dbReference type="InterPro" id="IPR032263">
    <property type="entry name" value="Citrate-bd"/>
</dbReference>
<dbReference type="EMBL" id="SGPJ01000295">
    <property type="protein sequence ID" value="THG95705.1"/>
    <property type="molecule type" value="Genomic_DNA"/>
</dbReference>
<protein>
    <recommendedName>
        <fullName evidence="1">ATP-citrate synthase citrate-binding domain-containing protein</fullName>
    </recommendedName>
</protein>
<feature type="domain" description="ATP-citrate synthase citrate-binding" evidence="1">
    <location>
        <begin position="13"/>
        <end position="57"/>
    </location>
</feature>
<dbReference type="PANTHER" id="PTHR23118">
    <property type="entry name" value="ATP-CITRATE SYNTHASE"/>
    <property type="match status" value="1"/>
</dbReference>
<dbReference type="Proteomes" id="UP000309038">
    <property type="component" value="Unassembled WGS sequence"/>
</dbReference>
<dbReference type="AlphaFoldDB" id="A0A4S4KCF3"/>
<accession>A0A4S4KCF3</accession>
<dbReference type="Pfam" id="PF16114">
    <property type="entry name" value="Citrate_bind"/>
    <property type="match status" value="1"/>
</dbReference>
<organism evidence="2 3">
    <name type="scientific">Hermanssonia centrifuga</name>
    <dbReference type="NCBI Taxonomy" id="98765"/>
    <lineage>
        <taxon>Eukaryota</taxon>
        <taxon>Fungi</taxon>
        <taxon>Dikarya</taxon>
        <taxon>Basidiomycota</taxon>
        <taxon>Agaricomycotina</taxon>
        <taxon>Agaricomycetes</taxon>
        <taxon>Polyporales</taxon>
        <taxon>Meruliaceae</taxon>
        <taxon>Hermanssonia</taxon>
    </lineage>
</organism>
<dbReference type="InterPro" id="IPR002020">
    <property type="entry name" value="Citrate_synthase"/>
</dbReference>
<dbReference type="GO" id="GO:0006633">
    <property type="term" value="P:fatty acid biosynthetic process"/>
    <property type="evidence" value="ECO:0007669"/>
    <property type="project" value="TreeGrafter"/>
</dbReference>
<keyword evidence="3" id="KW-1185">Reference proteome</keyword>
<dbReference type="InterPro" id="IPR016102">
    <property type="entry name" value="Succinyl-CoA_synth-like"/>
</dbReference>
<dbReference type="SUPFAM" id="SSF52210">
    <property type="entry name" value="Succinyl-CoA synthetase domains"/>
    <property type="match status" value="1"/>
</dbReference>
<proteinExistence type="predicted"/>
<gene>
    <name evidence="2" type="ORF">EW026_g5996</name>
</gene>
<comment type="caution">
    <text evidence="2">The sequence shown here is derived from an EMBL/GenBank/DDBJ whole genome shotgun (WGS) entry which is preliminary data.</text>
</comment>